<gene>
    <name evidence="3" type="ORF">EXIGLDRAFT_722988</name>
</gene>
<evidence type="ECO:0000313" key="4">
    <source>
        <dbReference type="Proteomes" id="UP000077266"/>
    </source>
</evidence>
<feature type="transmembrane region" description="Helical" evidence="1">
    <location>
        <begin position="85"/>
        <end position="105"/>
    </location>
</feature>
<keyword evidence="1" id="KW-0812">Transmembrane</keyword>
<feature type="transmembrane region" description="Helical" evidence="1">
    <location>
        <begin position="206"/>
        <end position="224"/>
    </location>
</feature>
<feature type="transmembrane region" description="Helical" evidence="1">
    <location>
        <begin position="52"/>
        <end position="73"/>
    </location>
</feature>
<evidence type="ECO:0000256" key="1">
    <source>
        <dbReference type="SAM" id="Phobius"/>
    </source>
</evidence>
<protein>
    <recommendedName>
        <fullName evidence="2">DUF6533 domain-containing protein</fullName>
    </recommendedName>
</protein>
<feature type="transmembrane region" description="Helical" evidence="1">
    <location>
        <begin position="230"/>
        <end position="251"/>
    </location>
</feature>
<sequence>MDLSVILHAKYWEQFTRYEQVGFYALVMYDWLLSLSQESSLDLSPGFQPAKLAYLFARYWPLLTNPVVLWVHVVDHSPHECEMSFRLPLILQAGNFLGAAMVIAVRVHAFTGQKRPLAVLLTACLVTVTFYQIWVGASQIEVAPNGGCYPVDRISSVKHLSGYFLAPMLFDCIAVLIVLIYSLLVFPLRLMWDSSTITKIFIRDGALYFVAILAIHIFNAAMSFQPDAAISGTGVAVSMLLPSILACRLVLNLRQAGGKDADAEEASEKTLYSNLPSFHLVNGSTSSTQTLTGMRFPVSVSGVTTTSSFTSPV</sequence>
<keyword evidence="1" id="KW-1133">Transmembrane helix</keyword>
<evidence type="ECO:0000259" key="2">
    <source>
        <dbReference type="Pfam" id="PF20151"/>
    </source>
</evidence>
<accession>A0A165F110</accession>
<reference evidence="3 4" key="1">
    <citation type="journal article" date="2016" name="Mol. Biol. Evol.">
        <title>Comparative Genomics of Early-Diverging Mushroom-Forming Fungi Provides Insights into the Origins of Lignocellulose Decay Capabilities.</title>
        <authorList>
            <person name="Nagy L.G."/>
            <person name="Riley R."/>
            <person name="Tritt A."/>
            <person name="Adam C."/>
            <person name="Daum C."/>
            <person name="Floudas D."/>
            <person name="Sun H."/>
            <person name="Yadav J.S."/>
            <person name="Pangilinan J."/>
            <person name="Larsson K.H."/>
            <person name="Matsuura K."/>
            <person name="Barry K."/>
            <person name="Labutti K."/>
            <person name="Kuo R."/>
            <person name="Ohm R.A."/>
            <person name="Bhattacharya S.S."/>
            <person name="Shirouzu T."/>
            <person name="Yoshinaga Y."/>
            <person name="Martin F.M."/>
            <person name="Grigoriev I.V."/>
            <person name="Hibbett D.S."/>
        </authorList>
    </citation>
    <scope>NUCLEOTIDE SEQUENCE [LARGE SCALE GENOMIC DNA]</scope>
    <source>
        <strain evidence="3 4">HHB12029</strain>
    </source>
</reference>
<dbReference type="OrthoDB" id="2549021at2759"/>
<name>A0A165F110_EXIGL</name>
<feature type="transmembrane region" description="Helical" evidence="1">
    <location>
        <begin position="117"/>
        <end position="134"/>
    </location>
</feature>
<feature type="domain" description="DUF6533" evidence="2">
    <location>
        <begin position="20"/>
        <end position="63"/>
    </location>
</feature>
<dbReference type="Proteomes" id="UP000077266">
    <property type="component" value="Unassembled WGS sequence"/>
</dbReference>
<dbReference type="EMBL" id="KV426107">
    <property type="protein sequence ID" value="KZV88132.1"/>
    <property type="molecule type" value="Genomic_DNA"/>
</dbReference>
<dbReference type="Pfam" id="PF20151">
    <property type="entry name" value="DUF6533"/>
    <property type="match status" value="1"/>
</dbReference>
<dbReference type="InterPro" id="IPR045340">
    <property type="entry name" value="DUF6533"/>
</dbReference>
<organism evidence="3 4">
    <name type="scientific">Exidia glandulosa HHB12029</name>
    <dbReference type="NCBI Taxonomy" id="1314781"/>
    <lineage>
        <taxon>Eukaryota</taxon>
        <taxon>Fungi</taxon>
        <taxon>Dikarya</taxon>
        <taxon>Basidiomycota</taxon>
        <taxon>Agaricomycotina</taxon>
        <taxon>Agaricomycetes</taxon>
        <taxon>Auriculariales</taxon>
        <taxon>Exidiaceae</taxon>
        <taxon>Exidia</taxon>
    </lineage>
</organism>
<keyword evidence="4" id="KW-1185">Reference proteome</keyword>
<feature type="transmembrane region" description="Helical" evidence="1">
    <location>
        <begin position="163"/>
        <end position="186"/>
    </location>
</feature>
<dbReference type="AlphaFoldDB" id="A0A165F110"/>
<dbReference type="InParanoid" id="A0A165F110"/>
<dbReference type="STRING" id="1314781.A0A165F110"/>
<evidence type="ECO:0000313" key="3">
    <source>
        <dbReference type="EMBL" id="KZV88132.1"/>
    </source>
</evidence>
<proteinExistence type="predicted"/>
<keyword evidence="1" id="KW-0472">Membrane</keyword>